<gene>
    <name evidence="9" type="primary">il12b2</name>
    <name evidence="5" type="synonym">IL12B</name>
</gene>
<dbReference type="PANTHER" id="PTHR48485">
    <property type="entry name" value="INTERLEUKIN-12 SUBUNIT BETA-RELATED"/>
    <property type="match status" value="1"/>
</dbReference>
<dbReference type="InterPro" id="IPR036179">
    <property type="entry name" value="Ig-like_dom_sf"/>
</dbReference>
<feature type="transmembrane region" description="Helical" evidence="6">
    <location>
        <begin position="309"/>
        <end position="328"/>
    </location>
</feature>
<keyword evidence="3 5" id="KW-0325">Glycoprotein</keyword>
<comment type="subcellular location">
    <subcellularLocation>
        <location evidence="5">Secreted</location>
    </subcellularLocation>
</comment>
<dbReference type="Proteomes" id="UP000694680">
    <property type="component" value="Chromosome 9"/>
</dbReference>
<proteinExistence type="inferred from homology"/>
<dbReference type="Ensembl" id="ENSGWIT00000039462.1">
    <property type="protein sequence ID" value="ENSGWIP00000036201.1"/>
    <property type="gene ID" value="ENSGWIG00000018681.1"/>
</dbReference>
<feature type="domain" description="Ig-like" evidence="7">
    <location>
        <begin position="27"/>
        <end position="87"/>
    </location>
</feature>
<comment type="subunit">
    <text evidence="5">Heterodimer with IL12A; disulfide-linked. The heterodimer is known as interleukin IL-12.</text>
</comment>
<dbReference type="InterPro" id="IPR019482">
    <property type="entry name" value="IL-12_beta_cen-dom"/>
</dbReference>
<dbReference type="GO" id="GO:0005125">
    <property type="term" value="F:cytokine activity"/>
    <property type="evidence" value="ECO:0007669"/>
    <property type="project" value="UniProtKB-KW"/>
</dbReference>
<dbReference type="GO" id="GO:0005615">
    <property type="term" value="C:extracellular space"/>
    <property type="evidence" value="ECO:0007669"/>
    <property type="project" value="UniProtKB-KW"/>
</dbReference>
<keyword evidence="6" id="KW-0472">Membrane</keyword>
<evidence type="ECO:0000256" key="1">
    <source>
        <dbReference type="ARBA" id="ARBA00022729"/>
    </source>
</evidence>
<comment type="similarity">
    <text evidence="5">Belongs to the IL-12B family.</text>
</comment>
<keyword evidence="6" id="KW-0812">Transmembrane</keyword>
<dbReference type="Pfam" id="PF10420">
    <property type="entry name" value="IL12p40_C"/>
    <property type="match status" value="1"/>
</dbReference>
<dbReference type="PROSITE" id="PS50835">
    <property type="entry name" value="IG_LIKE"/>
    <property type="match status" value="1"/>
</dbReference>
<dbReference type="InterPro" id="IPR013783">
    <property type="entry name" value="Ig-like_fold"/>
</dbReference>
<dbReference type="Gene3D" id="2.60.40.10">
    <property type="entry name" value="Immunoglobulins"/>
    <property type="match status" value="3"/>
</dbReference>
<reference evidence="9" key="1">
    <citation type="submission" date="2020-06" db="EMBL/GenBank/DDBJ databases">
        <authorList>
            <consortium name="Wellcome Sanger Institute Data Sharing"/>
        </authorList>
    </citation>
    <scope>NUCLEOTIDE SEQUENCE [LARGE SCALE GENOMIC DNA]</scope>
</reference>
<keyword evidence="10" id="KW-1185">Reference proteome</keyword>
<keyword evidence="5" id="KW-0202">Cytokine</keyword>
<dbReference type="InterPro" id="IPR007110">
    <property type="entry name" value="Ig-like_dom"/>
</dbReference>
<accession>A0A8C5GV77</accession>
<protein>
    <recommendedName>
        <fullName evidence="5">Interleukin-12 subunit beta</fullName>
        <shortName evidence="5">IL-12B</shortName>
    </recommendedName>
    <alternativeName>
        <fullName evidence="5">Cytotoxic lymphocyte maturation factor 40 kDa subunit</fullName>
    </alternativeName>
    <alternativeName>
        <fullName evidence="5">IL-12 subunit p40</fullName>
    </alternativeName>
</protein>
<evidence type="ECO:0000259" key="7">
    <source>
        <dbReference type="PROSITE" id="PS50835"/>
    </source>
</evidence>
<name>A0A8C5GV77_GOUWI</name>
<evidence type="ECO:0000256" key="3">
    <source>
        <dbReference type="ARBA" id="ARBA00023180"/>
    </source>
</evidence>
<dbReference type="PROSITE" id="PS50853">
    <property type="entry name" value="FN3"/>
    <property type="match status" value="1"/>
</dbReference>
<dbReference type="AlphaFoldDB" id="A0A8C5GV77"/>
<reference evidence="9" key="3">
    <citation type="submission" date="2025-09" db="UniProtKB">
        <authorList>
            <consortium name="Ensembl"/>
        </authorList>
    </citation>
    <scope>IDENTIFICATION</scope>
</reference>
<dbReference type="InterPro" id="IPR015528">
    <property type="entry name" value="IL-12_beta"/>
</dbReference>
<keyword evidence="4 5" id="KW-0393">Immunoglobulin domain</keyword>
<feature type="domain" description="Fibronectin type-III" evidence="8">
    <location>
        <begin position="210"/>
        <end position="300"/>
    </location>
</feature>
<dbReference type="GO" id="GO:0004896">
    <property type="term" value="F:cytokine receptor activity"/>
    <property type="evidence" value="ECO:0007669"/>
    <property type="project" value="UniProtKB-UniRule"/>
</dbReference>
<keyword evidence="5" id="KW-0964">Secreted</keyword>
<evidence type="ECO:0000313" key="9">
    <source>
        <dbReference type="Ensembl" id="ENSGWIP00000036201.1"/>
    </source>
</evidence>
<dbReference type="PANTHER" id="PTHR48485:SF3">
    <property type="entry name" value="INTERLEUKIN-12 SUBUNIT BETA"/>
    <property type="match status" value="1"/>
</dbReference>
<dbReference type="InterPro" id="IPR036116">
    <property type="entry name" value="FN3_sf"/>
</dbReference>
<evidence type="ECO:0000256" key="2">
    <source>
        <dbReference type="ARBA" id="ARBA00023157"/>
    </source>
</evidence>
<evidence type="ECO:0000256" key="5">
    <source>
        <dbReference type="RuleBase" id="RU281113"/>
    </source>
</evidence>
<dbReference type="InterPro" id="IPR003961">
    <property type="entry name" value="FN3_dom"/>
</dbReference>
<evidence type="ECO:0000256" key="4">
    <source>
        <dbReference type="ARBA" id="ARBA00023319"/>
    </source>
</evidence>
<keyword evidence="1 5" id="KW-0732">Signal</keyword>
<reference evidence="9" key="2">
    <citation type="submission" date="2025-08" db="UniProtKB">
        <authorList>
            <consortium name="Ensembl"/>
        </authorList>
    </citation>
    <scope>IDENTIFICATION</scope>
</reference>
<sequence>QEISSLWIFGFLLIRSTAWTLGLENFPTKFVVANRNDPGPITLTCDAKPEGNVTWRFEGEEVEEGDTRGSTLILSEVDAPVLGEYSCWNGHRRLSSTYLLLEDEDEVKIDSLLSCRATSYDCNFHCRWNNVEFTTVRLGLGRNCTEGEKSCQWITESCPIVPDCGFNFTIPHSLSPYEEESTMLELTAEAIRNLSVLRRTKRFYLRDIVKPDSPQIVGYQEQEQHLKVTIEPPSSWSRPHSFFVLEHEIEYVLKDNGKTGRSSSSLIPKRISKLRVRSRDPFVVSAWSHWTMRITSTSPTLFLSLYSHIYYLCVPLAINLLHCVYFVLWKLYNMSC</sequence>
<feature type="chain" id="PRO_5034696284" description="Interleukin-12 subunit beta" evidence="5">
    <location>
        <begin position="23"/>
        <end position="336"/>
    </location>
</feature>
<dbReference type="SUPFAM" id="SSF49265">
    <property type="entry name" value="Fibronectin type III"/>
    <property type="match status" value="1"/>
</dbReference>
<dbReference type="SUPFAM" id="SSF48726">
    <property type="entry name" value="Immunoglobulin"/>
    <property type="match status" value="1"/>
</dbReference>
<dbReference type="InterPro" id="IPR050676">
    <property type="entry name" value="IL-12"/>
</dbReference>
<evidence type="ECO:0000256" key="6">
    <source>
        <dbReference type="SAM" id="Phobius"/>
    </source>
</evidence>
<organism evidence="9 10">
    <name type="scientific">Gouania willdenowi</name>
    <name type="common">Blunt-snouted clingfish</name>
    <name type="synonym">Lepadogaster willdenowi</name>
    <dbReference type="NCBI Taxonomy" id="441366"/>
    <lineage>
        <taxon>Eukaryota</taxon>
        <taxon>Metazoa</taxon>
        <taxon>Chordata</taxon>
        <taxon>Craniata</taxon>
        <taxon>Vertebrata</taxon>
        <taxon>Euteleostomi</taxon>
        <taxon>Actinopterygii</taxon>
        <taxon>Neopterygii</taxon>
        <taxon>Teleostei</taxon>
        <taxon>Neoteleostei</taxon>
        <taxon>Acanthomorphata</taxon>
        <taxon>Ovalentaria</taxon>
        <taxon>Blenniimorphae</taxon>
        <taxon>Blenniiformes</taxon>
        <taxon>Gobiesocoidei</taxon>
        <taxon>Gobiesocidae</taxon>
        <taxon>Gobiesocinae</taxon>
        <taxon>Gouania</taxon>
    </lineage>
</organism>
<dbReference type="PRINTS" id="PR01928">
    <property type="entry name" value="INTRLEUKN12B"/>
</dbReference>
<feature type="signal peptide" evidence="5">
    <location>
        <begin position="1"/>
        <end position="22"/>
    </location>
</feature>
<evidence type="ECO:0000259" key="8">
    <source>
        <dbReference type="PROSITE" id="PS50853"/>
    </source>
</evidence>
<keyword evidence="6" id="KW-1133">Transmembrane helix</keyword>
<evidence type="ECO:0000313" key="10">
    <source>
        <dbReference type="Proteomes" id="UP000694680"/>
    </source>
</evidence>
<keyword evidence="2" id="KW-1015">Disulfide bond</keyword>